<feature type="disulfide bond" description="Redox-active" evidence="4">
    <location>
        <begin position="107"/>
        <end position="111"/>
    </location>
</feature>
<dbReference type="RefSeq" id="XP_013762182.1">
    <property type="nucleotide sequence ID" value="XM_013906728.1"/>
</dbReference>
<reference evidence="6 7" key="1">
    <citation type="submission" date="2010-05" db="EMBL/GenBank/DDBJ databases">
        <title>The Genome Sequence of Thecamonas trahens ATCC 50062.</title>
        <authorList>
            <consortium name="The Broad Institute Genome Sequencing Platform"/>
            <person name="Russ C."/>
            <person name="Cuomo C."/>
            <person name="Shea T."/>
            <person name="Young S.K."/>
            <person name="Zeng Q."/>
            <person name="Koehrsen M."/>
            <person name="Haas B."/>
            <person name="Borodovsky M."/>
            <person name="Guigo R."/>
            <person name="Alvarado L."/>
            <person name="Berlin A."/>
            <person name="Bochicchio J."/>
            <person name="Borenstein D."/>
            <person name="Chapman S."/>
            <person name="Chen Z."/>
            <person name="Freedman E."/>
            <person name="Gellesch M."/>
            <person name="Goldberg J."/>
            <person name="Griggs A."/>
            <person name="Gujja S."/>
            <person name="Heilman E."/>
            <person name="Heiman D."/>
            <person name="Hepburn T."/>
            <person name="Howarth C."/>
            <person name="Jen D."/>
            <person name="Larson L."/>
            <person name="Mehta T."/>
            <person name="Park D."/>
            <person name="Pearson M."/>
            <person name="Roberts A."/>
            <person name="Saif S."/>
            <person name="Shenoy N."/>
            <person name="Sisk P."/>
            <person name="Stolte C."/>
            <person name="Sykes S."/>
            <person name="Thomson T."/>
            <person name="Walk T."/>
            <person name="White J."/>
            <person name="Yandava C."/>
            <person name="Burger G."/>
            <person name="Gray M.W."/>
            <person name="Holland P.W.H."/>
            <person name="King N."/>
            <person name="Lang F.B.F."/>
            <person name="Roger A.J."/>
            <person name="Ruiz-Trillo I."/>
            <person name="Lander E."/>
            <person name="Nusbaum C."/>
        </authorList>
    </citation>
    <scope>NUCLEOTIDE SEQUENCE [LARGE SCALE GENOMIC DNA]</scope>
    <source>
        <strain evidence="6 7">ATCC 50062</strain>
    </source>
</reference>
<dbReference type="GeneID" id="25560779"/>
<keyword evidence="7" id="KW-1185">Reference proteome</keyword>
<organism evidence="6 7">
    <name type="scientific">Thecamonas trahens ATCC 50062</name>
    <dbReference type="NCBI Taxonomy" id="461836"/>
    <lineage>
        <taxon>Eukaryota</taxon>
        <taxon>Apusozoa</taxon>
        <taxon>Apusomonadida</taxon>
        <taxon>Apusomonadidae</taxon>
        <taxon>Thecamonas</taxon>
    </lineage>
</organism>
<evidence type="ECO:0000256" key="4">
    <source>
        <dbReference type="PIRSR" id="PIRSR603782-2"/>
    </source>
</evidence>
<dbReference type="OrthoDB" id="270009at2759"/>
<dbReference type="CDD" id="cd02968">
    <property type="entry name" value="SCO"/>
    <property type="match status" value="1"/>
</dbReference>
<evidence type="ECO:0000259" key="5">
    <source>
        <dbReference type="PROSITE" id="PS51352"/>
    </source>
</evidence>
<evidence type="ECO:0000313" key="7">
    <source>
        <dbReference type="Proteomes" id="UP000054408"/>
    </source>
</evidence>
<dbReference type="InterPro" id="IPR003782">
    <property type="entry name" value="SCO1/SenC"/>
</dbReference>
<evidence type="ECO:0000313" key="6">
    <source>
        <dbReference type="EMBL" id="KNC52179.1"/>
    </source>
</evidence>
<protein>
    <submittedName>
        <fullName evidence="6">Classical-complement-pathway C3/C5 convertase</fullName>
    </submittedName>
</protein>
<dbReference type="Pfam" id="PF02630">
    <property type="entry name" value="SCO1-SenC"/>
    <property type="match status" value="1"/>
</dbReference>
<feature type="binding site" evidence="3">
    <location>
        <position position="202"/>
    </location>
    <ligand>
        <name>Cu cation</name>
        <dbReference type="ChEBI" id="CHEBI:23378"/>
    </ligand>
</feature>
<proteinExistence type="inferred from homology"/>
<feature type="binding site" evidence="3">
    <location>
        <position position="111"/>
    </location>
    <ligand>
        <name>Cu cation</name>
        <dbReference type="ChEBI" id="CHEBI:23378"/>
    </ligand>
</feature>
<dbReference type="SUPFAM" id="SSF52833">
    <property type="entry name" value="Thioredoxin-like"/>
    <property type="match status" value="1"/>
</dbReference>
<dbReference type="AlphaFoldDB" id="A0A0L0DII4"/>
<evidence type="ECO:0000256" key="2">
    <source>
        <dbReference type="ARBA" id="ARBA00023008"/>
    </source>
</evidence>
<keyword evidence="4" id="KW-1015">Disulfide bond</keyword>
<keyword evidence="2 3" id="KW-0186">Copper</keyword>
<dbReference type="STRING" id="461836.A0A0L0DII4"/>
<dbReference type="PANTHER" id="PTHR12151">
    <property type="entry name" value="ELECTRON TRANSPORT PROTIN SCO1/SENC FAMILY MEMBER"/>
    <property type="match status" value="1"/>
</dbReference>
<dbReference type="InterPro" id="IPR013766">
    <property type="entry name" value="Thioredoxin_domain"/>
</dbReference>
<evidence type="ECO:0000256" key="1">
    <source>
        <dbReference type="ARBA" id="ARBA00010996"/>
    </source>
</evidence>
<sequence length="241" mass="25362">MAEAAGQDAAGGEGAAAAGGSAGPSGAQKVLAGVLVAISAAMGAATYQALNPEKPVLEAEEGVDPSNPFPELGGAFDAVSTADGAPVVTEADLLGKLTLLYFGFTHCPDICPTELTKLSKALRRLETVEPELARHVQLVFASVDPPRDTLELMRKYVAGFHQRLVGWTGSDEQMARLAKAYKVYVRALSADEMAADDYVIDHSMFTYLVSPEGHVVELFGADNTPAQIADAIFKWKPSLAL</sequence>
<dbReference type="eggNOG" id="KOG2792">
    <property type="taxonomic scope" value="Eukaryota"/>
</dbReference>
<gene>
    <name evidence="6" type="ORF">AMSG_01005</name>
</gene>
<keyword evidence="3" id="KW-0479">Metal-binding</keyword>
<accession>A0A0L0DII4</accession>
<dbReference type="EMBL" id="GL349436">
    <property type="protein sequence ID" value="KNC52179.1"/>
    <property type="molecule type" value="Genomic_DNA"/>
</dbReference>
<dbReference type="Gene3D" id="3.40.30.10">
    <property type="entry name" value="Glutaredoxin"/>
    <property type="match status" value="1"/>
</dbReference>
<dbReference type="InterPro" id="IPR036249">
    <property type="entry name" value="Thioredoxin-like_sf"/>
</dbReference>
<dbReference type="GO" id="GO:0046872">
    <property type="term" value="F:metal ion binding"/>
    <property type="evidence" value="ECO:0007669"/>
    <property type="project" value="UniProtKB-KW"/>
</dbReference>
<comment type="similarity">
    <text evidence="1">Belongs to the SCO1/2 family.</text>
</comment>
<feature type="binding site" evidence="3">
    <location>
        <position position="107"/>
    </location>
    <ligand>
        <name>Cu cation</name>
        <dbReference type="ChEBI" id="CHEBI:23378"/>
    </ligand>
</feature>
<dbReference type="Proteomes" id="UP000054408">
    <property type="component" value="Unassembled WGS sequence"/>
</dbReference>
<name>A0A0L0DII4_THETB</name>
<dbReference type="PROSITE" id="PS51352">
    <property type="entry name" value="THIOREDOXIN_2"/>
    <property type="match status" value="1"/>
</dbReference>
<evidence type="ECO:0000256" key="3">
    <source>
        <dbReference type="PIRSR" id="PIRSR603782-1"/>
    </source>
</evidence>
<dbReference type="FunFam" id="3.40.30.10:FF:000013">
    <property type="entry name" value="Blast:Protein SCO1 homolog, mitochondrial"/>
    <property type="match status" value="1"/>
</dbReference>
<dbReference type="OMA" id="CAFRPFR"/>
<dbReference type="PANTHER" id="PTHR12151:SF25">
    <property type="entry name" value="LINALOOL DEHYDRATASE_ISOMERASE DOMAIN-CONTAINING PROTEIN"/>
    <property type="match status" value="1"/>
</dbReference>
<feature type="domain" description="Thioredoxin" evidence="5">
    <location>
        <begin position="63"/>
        <end position="237"/>
    </location>
</feature>